<dbReference type="AlphaFoldDB" id="A0A843VKK7"/>
<feature type="region of interest" description="Disordered" evidence="1">
    <location>
        <begin position="130"/>
        <end position="200"/>
    </location>
</feature>
<dbReference type="Proteomes" id="UP000652761">
    <property type="component" value="Unassembled WGS sequence"/>
</dbReference>
<keyword evidence="3" id="KW-1185">Reference proteome</keyword>
<organism evidence="2 3">
    <name type="scientific">Colocasia esculenta</name>
    <name type="common">Wild taro</name>
    <name type="synonym">Arum esculentum</name>
    <dbReference type="NCBI Taxonomy" id="4460"/>
    <lineage>
        <taxon>Eukaryota</taxon>
        <taxon>Viridiplantae</taxon>
        <taxon>Streptophyta</taxon>
        <taxon>Embryophyta</taxon>
        <taxon>Tracheophyta</taxon>
        <taxon>Spermatophyta</taxon>
        <taxon>Magnoliopsida</taxon>
        <taxon>Liliopsida</taxon>
        <taxon>Araceae</taxon>
        <taxon>Aroideae</taxon>
        <taxon>Colocasieae</taxon>
        <taxon>Colocasia</taxon>
    </lineage>
</organism>
<comment type="caution">
    <text evidence="2">The sequence shown here is derived from an EMBL/GenBank/DDBJ whole genome shotgun (WGS) entry which is preliminary data.</text>
</comment>
<accession>A0A843VKK7</accession>
<sequence length="522" mass="59818">MLVWRDGPLPGLMEDVEEDALASCVEWKETTASDSGKEGWIDVDDALGARGDVVVSFGARRRRPFLREGPNGFALHVEVRLLSSDRACVWRRRRGGRTWLRAGAGRSESWLSSRVSPRCLRRGRSRRRCQQKSQWHSLRLHQQQQQRQEVYQPGQAAACVQPSVPPPVVPEQQVEPEVEQPEHQQRSGTGSTRAGRRRTAITEDRTTLLERFLCLLPPMFSGEYDPDKRFLEVFHGEYFSDYARRERRDQFHELVQGDLTVSQYHQRFVKLLRHRRQSRFAEYSVQQGAEQGSQEAVCYTYGLPSHFWRDCPTGQAPQEQQPVQYAQQLPRRPGRDLIAPDRFAATGLDRSVPGRRLLVAAEVADASWSRRLTASAPEPPSAEDATILEVAILSRWPCRSRQDRYGCHDSVVIGFRVRSYTSLSPSARHLRACPCERLLPLPWTPVLRSLLREYSELRVCSSWQPNRRTLELRGKRWQNEGHSWHYGATGNLPMVELNSHVYSCQALASVLLGSEAKRHEVE</sequence>
<dbReference type="EMBL" id="NMUH01001809">
    <property type="protein sequence ID" value="MQL95596.1"/>
    <property type="molecule type" value="Genomic_DNA"/>
</dbReference>
<gene>
    <name evidence="2" type="ORF">Taro_028266</name>
</gene>
<feature type="compositionally biased region" description="Low complexity" evidence="1">
    <location>
        <begin position="133"/>
        <end position="148"/>
    </location>
</feature>
<proteinExistence type="predicted"/>
<protein>
    <recommendedName>
        <fullName evidence="4">Retrotransposon gag domain-containing protein</fullName>
    </recommendedName>
</protein>
<evidence type="ECO:0000313" key="3">
    <source>
        <dbReference type="Proteomes" id="UP000652761"/>
    </source>
</evidence>
<evidence type="ECO:0000256" key="1">
    <source>
        <dbReference type="SAM" id="MobiDB-lite"/>
    </source>
</evidence>
<evidence type="ECO:0000313" key="2">
    <source>
        <dbReference type="EMBL" id="MQL95596.1"/>
    </source>
</evidence>
<name>A0A843VKK7_COLES</name>
<reference evidence="2" key="1">
    <citation type="submission" date="2017-07" db="EMBL/GenBank/DDBJ databases">
        <title>Taro Niue Genome Assembly and Annotation.</title>
        <authorList>
            <person name="Atibalentja N."/>
            <person name="Keating K."/>
            <person name="Fields C.J."/>
        </authorList>
    </citation>
    <scope>NUCLEOTIDE SEQUENCE</scope>
    <source>
        <strain evidence="2">Niue_2</strain>
        <tissue evidence="2">Leaf</tissue>
    </source>
</reference>
<evidence type="ECO:0008006" key="4">
    <source>
        <dbReference type="Google" id="ProtNLM"/>
    </source>
</evidence>